<proteinExistence type="predicted"/>
<evidence type="ECO:0008006" key="4">
    <source>
        <dbReference type="Google" id="ProtNLM"/>
    </source>
</evidence>
<feature type="compositionally biased region" description="Basic and acidic residues" evidence="1">
    <location>
        <begin position="481"/>
        <end position="505"/>
    </location>
</feature>
<dbReference type="SUPFAM" id="SSF51197">
    <property type="entry name" value="Clavaminate synthase-like"/>
    <property type="match status" value="1"/>
</dbReference>
<dbReference type="OrthoDB" id="8249012at2759"/>
<feature type="region of interest" description="Disordered" evidence="1">
    <location>
        <begin position="464"/>
        <end position="505"/>
    </location>
</feature>
<gene>
    <name evidence="2" type="ORF">BD324DRAFT_639175</name>
</gene>
<dbReference type="Gene3D" id="2.60.120.330">
    <property type="entry name" value="B-lactam Antibiotic, Isopenicillin N Synthase, Chain"/>
    <property type="match status" value="1"/>
</dbReference>
<dbReference type="PANTHER" id="PTHR30613">
    <property type="entry name" value="UNCHARACTERIZED PROTEIN YBIU-RELATED"/>
    <property type="match status" value="1"/>
</dbReference>
<evidence type="ECO:0000256" key="1">
    <source>
        <dbReference type="SAM" id="MobiDB-lite"/>
    </source>
</evidence>
<name>A0A1Y1U6R3_9TREE</name>
<dbReference type="AlphaFoldDB" id="A0A1Y1U6R3"/>
<dbReference type="EMBL" id="NBSH01000018">
    <property type="protein sequence ID" value="ORX33692.1"/>
    <property type="molecule type" value="Genomic_DNA"/>
</dbReference>
<protein>
    <recommendedName>
        <fullName evidence="4">DUF1479-domain-containing protein</fullName>
    </recommendedName>
</protein>
<reference evidence="2 3" key="1">
    <citation type="submission" date="2017-03" db="EMBL/GenBank/DDBJ databases">
        <title>Widespread Adenine N6-methylation of Active Genes in Fungi.</title>
        <authorList>
            <consortium name="DOE Joint Genome Institute"/>
            <person name="Mondo S.J."/>
            <person name="Dannebaum R.O."/>
            <person name="Kuo R.C."/>
            <person name="Louie K.B."/>
            <person name="Bewick A.J."/>
            <person name="Labutti K."/>
            <person name="Haridas S."/>
            <person name="Kuo A."/>
            <person name="Salamov A."/>
            <person name="Ahrendt S.R."/>
            <person name="Lau R."/>
            <person name="Bowen B.P."/>
            <person name="Lipzen A."/>
            <person name="Sullivan W."/>
            <person name="Andreopoulos W.B."/>
            <person name="Clum A."/>
            <person name="Lindquist E."/>
            <person name="Daum C."/>
            <person name="Northen T.R."/>
            <person name="Ramamoorthy G."/>
            <person name="Schmitz R.J."/>
            <person name="Gryganskyi A."/>
            <person name="Culley D."/>
            <person name="Magnuson J."/>
            <person name="James T.Y."/>
            <person name="O'Malley M.A."/>
            <person name="Stajich J.E."/>
            <person name="Spatafora J.W."/>
            <person name="Visel A."/>
            <person name="Grigoriev I.V."/>
        </authorList>
    </citation>
    <scope>NUCLEOTIDE SEQUENCE [LARGE SCALE GENOMIC DNA]</scope>
    <source>
        <strain evidence="2 3">NRRL Y-17943</strain>
    </source>
</reference>
<dbReference type="Pfam" id="PF07350">
    <property type="entry name" value="Gig2-like"/>
    <property type="match status" value="1"/>
</dbReference>
<accession>A0A1Y1U6R3</accession>
<dbReference type="GeneID" id="33559007"/>
<keyword evidence="3" id="KW-1185">Reference proteome</keyword>
<feature type="compositionally biased region" description="Low complexity" evidence="1">
    <location>
        <begin position="51"/>
        <end position="61"/>
    </location>
</feature>
<dbReference type="InParanoid" id="A0A1Y1U6R3"/>
<dbReference type="RefSeq" id="XP_021868002.1">
    <property type="nucleotide sequence ID" value="XM_022017198.1"/>
</dbReference>
<organism evidence="2 3">
    <name type="scientific">Kockovaella imperatae</name>
    <dbReference type="NCBI Taxonomy" id="4999"/>
    <lineage>
        <taxon>Eukaryota</taxon>
        <taxon>Fungi</taxon>
        <taxon>Dikarya</taxon>
        <taxon>Basidiomycota</taxon>
        <taxon>Agaricomycotina</taxon>
        <taxon>Tremellomycetes</taxon>
        <taxon>Tremellales</taxon>
        <taxon>Cuniculitremaceae</taxon>
        <taxon>Kockovaella</taxon>
    </lineage>
</organism>
<dbReference type="STRING" id="4999.A0A1Y1U6R3"/>
<dbReference type="PANTHER" id="PTHR30613:SF1">
    <property type="entry name" value="DUF1479 DOMAIN PROTEIN (AFU_ORTHOLOGUE AFUA_5G09280)"/>
    <property type="match status" value="1"/>
</dbReference>
<dbReference type="Proteomes" id="UP000193218">
    <property type="component" value="Unassembled WGS sequence"/>
</dbReference>
<comment type="caution">
    <text evidence="2">The sequence shown here is derived from an EMBL/GenBank/DDBJ whole genome shotgun (WGS) entry which is preliminary data.</text>
</comment>
<evidence type="ECO:0000313" key="2">
    <source>
        <dbReference type="EMBL" id="ORX33692.1"/>
    </source>
</evidence>
<dbReference type="InterPro" id="IPR010856">
    <property type="entry name" value="Gig2-like"/>
</dbReference>
<sequence>MHSCSASLFLHLTISQADIPKSENLLKPDTMAAAVASPPNTNSAALARPQSSMSMSSMTSTARRERKEGDIGSVFASLAGEVEVELPERFKVLKREMIGNETNQAALLRSWSSLIQRLADVADEVERRKQDCIPTATYDELLNPSTQLIESIKRCGTVVVKDVVSEEQALTWLDDIKSYIRANPSVKGFPANDKQVFELYWSKSQLEARAHPRSLDIQRALLSIFSKSDSTPISLVPLTYADRLRIRHPGDAKFALGPHMDGGSVERWEDPAYRNVYEKILRGDWEEFDAWEMDSRATAVQNMYDGAGSCGVFRAFQGWTSLSDTGPSEGTLKVYPYIKEMTAYTILRPLFREKSPRHACSTHSAYLDASNWELDLESSTFPGSPLGRGHECNDKTHPHLQLNRTMTSLPRVRPGDQAWWHGDAIHAVESVHRGSRASSVMYIPSVPLTLTNLEYLAQQKETFLEGRPGPDFPGGEGESEFQGRGEESDLKTDEARRGMGFEPFKIDESMSEGEKLVRRQANAILGF</sequence>
<evidence type="ECO:0000313" key="3">
    <source>
        <dbReference type="Proteomes" id="UP000193218"/>
    </source>
</evidence>
<dbReference type="InterPro" id="IPR027443">
    <property type="entry name" value="IPNS-like_sf"/>
</dbReference>
<feature type="region of interest" description="Disordered" evidence="1">
    <location>
        <begin position="36"/>
        <end position="68"/>
    </location>
</feature>